<sequence>MATIVDVIFVGTGTSGAVPNISCLTHPDKKCKVCISAMTPEGRKNMKKNTSMIVRYKKNGDSPNARLRTVLIDCGKTFYDSALHIFPKYGIRELDAVVLTHGHADACYGMDGLRQWTLGGAVQKSIDIYLNDETMEVVQRTFPFLVDAKNATGGGDVATFNYKIISPDTPFTIEGLEFMPLPVHHGIYLSTGKPYWCFGFKMNDISYISDTNFIPEETMKRMLSSPNRVFVIDCLRSK</sequence>
<dbReference type="PANTHER" id="PTHR42663:SF6">
    <property type="entry name" value="HYDROLASE C777.06C-RELATED"/>
    <property type="match status" value="1"/>
</dbReference>
<accession>A0AAD5JXK0</accession>
<dbReference type="Proteomes" id="UP001209540">
    <property type="component" value="Unassembled WGS sequence"/>
</dbReference>
<dbReference type="InterPro" id="IPR036866">
    <property type="entry name" value="RibonucZ/Hydroxyglut_hydro"/>
</dbReference>
<dbReference type="AlphaFoldDB" id="A0AAD5JXK0"/>
<dbReference type="EMBL" id="JAIXMP010000045">
    <property type="protein sequence ID" value="KAI9246676.1"/>
    <property type="molecule type" value="Genomic_DNA"/>
</dbReference>
<reference evidence="2" key="2">
    <citation type="submission" date="2023-02" db="EMBL/GenBank/DDBJ databases">
        <authorList>
            <consortium name="DOE Joint Genome Institute"/>
            <person name="Mondo S.J."/>
            <person name="Chang Y."/>
            <person name="Wang Y."/>
            <person name="Ahrendt S."/>
            <person name="Andreopoulos W."/>
            <person name="Barry K."/>
            <person name="Beard J."/>
            <person name="Benny G.L."/>
            <person name="Blankenship S."/>
            <person name="Bonito G."/>
            <person name="Cuomo C."/>
            <person name="Desiro A."/>
            <person name="Gervers K.A."/>
            <person name="Hundley H."/>
            <person name="Kuo A."/>
            <person name="LaButti K."/>
            <person name="Lang B.F."/>
            <person name="Lipzen A."/>
            <person name="O'Donnell K."/>
            <person name="Pangilinan J."/>
            <person name="Reynolds N."/>
            <person name="Sandor L."/>
            <person name="Smith M.W."/>
            <person name="Tsang A."/>
            <person name="Grigoriev I.V."/>
            <person name="Stajich J.E."/>
            <person name="Spatafora J.W."/>
        </authorList>
    </citation>
    <scope>NUCLEOTIDE SEQUENCE</scope>
    <source>
        <strain evidence="2">RSA 2281</strain>
    </source>
</reference>
<dbReference type="Gene3D" id="3.60.15.10">
    <property type="entry name" value="Ribonuclease Z/Hydroxyacylglutathione hydrolase-like"/>
    <property type="match status" value="1"/>
</dbReference>
<evidence type="ECO:0000313" key="3">
    <source>
        <dbReference type="Proteomes" id="UP001209540"/>
    </source>
</evidence>
<dbReference type="CDD" id="cd16279">
    <property type="entry name" value="metallo-hydrolase-like_MBL-fold"/>
    <property type="match status" value="1"/>
</dbReference>
<protein>
    <submittedName>
        <fullName evidence="2">Beta-lactamase-like protein</fullName>
    </submittedName>
</protein>
<gene>
    <name evidence="2" type="ORF">BDA99DRAFT_447138</name>
</gene>
<comment type="caution">
    <text evidence="2">The sequence shown here is derived from an EMBL/GenBank/DDBJ whole genome shotgun (WGS) entry which is preliminary data.</text>
</comment>
<dbReference type="PANTHER" id="PTHR42663">
    <property type="entry name" value="HYDROLASE C777.06C-RELATED-RELATED"/>
    <property type="match status" value="1"/>
</dbReference>
<reference evidence="2" key="1">
    <citation type="journal article" date="2022" name="IScience">
        <title>Evolution of zygomycete secretomes and the origins of terrestrial fungal ecologies.</title>
        <authorList>
            <person name="Chang Y."/>
            <person name="Wang Y."/>
            <person name="Mondo S."/>
            <person name="Ahrendt S."/>
            <person name="Andreopoulos W."/>
            <person name="Barry K."/>
            <person name="Beard J."/>
            <person name="Benny G.L."/>
            <person name="Blankenship S."/>
            <person name="Bonito G."/>
            <person name="Cuomo C."/>
            <person name="Desiro A."/>
            <person name="Gervers K.A."/>
            <person name="Hundley H."/>
            <person name="Kuo A."/>
            <person name="LaButti K."/>
            <person name="Lang B.F."/>
            <person name="Lipzen A."/>
            <person name="O'Donnell K."/>
            <person name="Pangilinan J."/>
            <person name="Reynolds N."/>
            <person name="Sandor L."/>
            <person name="Smith M.E."/>
            <person name="Tsang A."/>
            <person name="Grigoriev I.V."/>
            <person name="Stajich J.E."/>
            <person name="Spatafora J.W."/>
        </authorList>
    </citation>
    <scope>NUCLEOTIDE SEQUENCE</scope>
    <source>
        <strain evidence="2">RSA 2281</strain>
    </source>
</reference>
<feature type="domain" description="Metallo-beta-lactamase" evidence="1">
    <location>
        <begin position="68"/>
        <end position="222"/>
    </location>
</feature>
<evidence type="ECO:0000313" key="2">
    <source>
        <dbReference type="EMBL" id="KAI9246676.1"/>
    </source>
</evidence>
<organism evidence="2 3">
    <name type="scientific">Phascolomyces articulosus</name>
    <dbReference type="NCBI Taxonomy" id="60185"/>
    <lineage>
        <taxon>Eukaryota</taxon>
        <taxon>Fungi</taxon>
        <taxon>Fungi incertae sedis</taxon>
        <taxon>Mucoromycota</taxon>
        <taxon>Mucoromycotina</taxon>
        <taxon>Mucoromycetes</taxon>
        <taxon>Mucorales</taxon>
        <taxon>Lichtheimiaceae</taxon>
        <taxon>Phascolomyces</taxon>
    </lineage>
</organism>
<name>A0AAD5JXK0_9FUNG</name>
<proteinExistence type="predicted"/>
<keyword evidence="3" id="KW-1185">Reference proteome</keyword>
<dbReference type="Pfam" id="PF12706">
    <property type="entry name" value="Lactamase_B_2"/>
    <property type="match status" value="1"/>
</dbReference>
<dbReference type="SUPFAM" id="SSF56281">
    <property type="entry name" value="Metallo-hydrolase/oxidoreductase"/>
    <property type="match status" value="1"/>
</dbReference>
<dbReference type="InterPro" id="IPR001279">
    <property type="entry name" value="Metallo-B-lactamas"/>
</dbReference>
<evidence type="ECO:0000259" key="1">
    <source>
        <dbReference type="Pfam" id="PF12706"/>
    </source>
</evidence>